<evidence type="ECO:0000313" key="9">
    <source>
        <dbReference type="Proteomes" id="UP000826661"/>
    </source>
</evidence>
<dbReference type="SUPFAM" id="SSF103473">
    <property type="entry name" value="MFS general substrate transporter"/>
    <property type="match status" value="1"/>
</dbReference>
<feature type="transmembrane region" description="Helical" evidence="6">
    <location>
        <begin position="439"/>
        <end position="460"/>
    </location>
</feature>
<feature type="transmembrane region" description="Helical" evidence="6">
    <location>
        <begin position="472"/>
        <end position="491"/>
    </location>
</feature>
<dbReference type="GO" id="GO:0016020">
    <property type="term" value="C:membrane"/>
    <property type="evidence" value="ECO:0007669"/>
    <property type="project" value="UniProtKB-SubCell"/>
</dbReference>
<organism evidence="8 9">
    <name type="scientific">Trichoderma simmonsii</name>
    <dbReference type="NCBI Taxonomy" id="1491479"/>
    <lineage>
        <taxon>Eukaryota</taxon>
        <taxon>Fungi</taxon>
        <taxon>Dikarya</taxon>
        <taxon>Ascomycota</taxon>
        <taxon>Pezizomycotina</taxon>
        <taxon>Sordariomycetes</taxon>
        <taxon>Hypocreomycetidae</taxon>
        <taxon>Hypocreales</taxon>
        <taxon>Hypocreaceae</taxon>
        <taxon>Trichoderma</taxon>
    </lineage>
</organism>
<dbReference type="FunFam" id="1.20.1250.20:FF:000013">
    <property type="entry name" value="MFS general substrate transporter"/>
    <property type="match status" value="1"/>
</dbReference>
<reference evidence="8 9" key="1">
    <citation type="journal article" date="2021" name="BMC Genomics">
        <title>Telomere-to-telomere genome assembly of asparaginase-producing Trichoderma simmonsii.</title>
        <authorList>
            <person name="Chung D."/>
            <person name="Kwon Y.M."/>
            <person name="Yang Y."/>
        </authorList>
    </citation>
    <scope>NUCLEOTIDE SEQUENCE [LARGE SCALE GENOMIC DNA]</scope>
    <source>
        <strain evidence="8 9">GH-Sj1</strain>
    </source>
</reference>
<dbReference type="AlphaFoldDB" id="A0A8G0PG39"/>
<feature type="transmembrane region" description="Helical" evidence="6">
    <location>
        <begin position="147"/>
        <end position="165"/>
    </location>
</feature>
<evidence type="ECO:0000256" key="4">
    <source>
        <dbReference type="ARBA" id="ARBA00022989"/>
    </source>
</evidence>
<dbReference type="Gene3D" id="1.20.1250.20">
    <property type="entry name" value="MFS general substrate transporter like domains"/>
    <property type="match status" value="2"/>
</dbReference>
<comment type="subcellular location">
    <subcellularLocation>
        <location evidence="1">Membrane</location>
        <topology evidence="1">Multi-pass membrane protein</topology>
    </subcellularLocation>
</comment>
<evidence type="ECO:0000259" key="7">
    <source>
        <dbReference type="PROSITE" id="PS50850"/>
    </source>
</evidence>
<keyword evidence="4 6" id="KW-1133">Transmembrane helix</keyword>
<dbReference type="InterPro" id="IPR036259">
    <property type="entry name" value="MFS_trans_sf"/>
</dbReference>
<feature type="domain" description="Major facilitator superfamily (MFS) profile" evidence="7">
    <location>
        <begin position="110"/>
        <end position="525"/>
    </location>
</feature>
<evidence type="ECO:0000256" key="6">
    <source>
        <dbReference type="SAM" id="Phobius"/>
    </source>
</evidence>
<dbReference type="Pfam" id="PF07690">
    <property type="entry name" value="MFS_1"/>
    <property type="match status" value="1"/>
</dbReference>
<evidence type="ECO:0000313" key="8">
    <source>
        <dbReference type="EMBL" id="QYS95268.1"/>
    </source>
</evidence>
<evidence type="ECO:0000256" key="3">
    <source>
        <dbReference type="ARBA" id="ARBA00022692"/>
    </source>
</evidence>
<dbReference type="Proteomes" id="UP000826661">
    <property type="component" value="Chromosome I"/>
</dbReference>
<sequence length="564" mass="61906">MTAWRNIKCGVSNRASGKWTSIYSSIIDFVMTSMAHLVHKSGSEKPGCESPSVTFEEASGKGHSMMFSKSPQFDDSRVAASESGPIGFVPSSPEEAELSRRVNRKMDFAMLPLLSLVYLFNGLDKGNIGNAETQGFTKAIGAEPADLNLAVSLFFITFVLFQPPSAAMGRWVGPQNWIPFLAFSWGALTIGQAFIKGRGSLIAIRLVIGLFEAGFYPTCVSYLSFFYGRFDLAVRVAIFYGQYAIAGAFSGAISFGVFHLKSGKLLNWQYLFVIEGSLTCSVAILAWFLLPRGPGSAWFLKQEEREFAAERMRRDTALFVQHEYGKDGMEKDRLSRRDAIEAVKDWKFYGVIFFNICASVPTQAFSIFLPLVLQGLGFESIHANLMTVPPYVCGAVGLYIFALSSDHRHERGWHIVASIAIGIIGLILTVTVKASGGKYAGLCILLFGCYVSAPLTVAWLSGNTPEPGKRTLILGANGFGNLAGIIGAQIFGAKFGPSYTTSFYITLGIAIVALLGYTGYRFALAAANRYKKDKMAQMTSEELERERTDHIRYGDRKYTFIYGL</sequence>
<protein>
    <submittedName>
        <fullName evidence="8">MFS domain-containing protein</fullName>
    </submittedName>
</protein>
<evidence type="ECO:0000256" key="1">
    <source>
        <dbReference type="ARBA" id="ARBA00004141"/>
    </source>
</evidence>
<keyword evidence="9" id="KW-1185">Reference proteome</keyword>
<accession>A0A8G0PG39</accession>
<name>A0A8G0PG39_9HYPO</name>
<dbReference type="InterPro" id="IPR020846">
    <property type="entry name" value="MFS_dom"/>
</dbReference>
<proteinExistence type="predicted"/>
<feature type="transmembrane region" description="Helical" evidence="6">
    <location>
        <begin position="413"/>
        <end position="433"/>
    </location>
</feature>
<keyword evidence="2" id="KW-0813">Transport</keyword>
<keyword evidence="3 6" id="KW-0812">Transmembrane</keyword>
<feature type="transmembrane region" description="Helical" evidence="6">
    <location>
        <begin position="381"/>
        <end position="401"/>
    </location>
</feature>
<evidence type="ECO:0000256" key="2">
    <source>
        <dbReference type="ARBA" id="ARBA00022448"/>
    </source>
</evidence>
<feature type="transmembrane region" description="Helical" evidence="6">
    <location>
        <begin position="270"/>
        <end position="290"/>
    </location>
</feature>
<feature type="transmembrane region" description="Helical" evidence="6">
    <location>
        <begin position="201"/>
        <end position="225"/>
    </location>
</feature>
<dbReference type="PROSITE" id="PS50850">
    <property type="entry name" value="MFS"/>
    <property type="match status" value="1"/>
</dbReference>
<dbReference type="FunFam" id="1.20.1250.20:FF:000018">
    <property type="entry name" value="MFS transporter permease"/>
    <property type="match status" value="1"/>
</dbReference>
<feature type="transmembrane region" description="Helical" evidence="6">
    <location>
        <begin position="346"/>
        <end position="369"/>
    </location>
</feature>
<feature type="transmembrane region" description="Helical" evidence="6">
    <location>
        <begin position="237"/>
        <end position="258"/>
    </location>
</feature>
<dbReference type="PANTHER" id="PTHR43791:SF21">
    <property type="entry name" value="MAJOR FACILITATOR SUPERFAMILY (MFS) PROFILE DOMAIN-CONTAINING PROTEIN"/>
    <property type="match status" value="1"/>
</dbReference>
<dbReference type="GO" id="GO:0022857">
    <property type="term" value="F:transmembrane transporter activity"/>
    <property type="evidence" value="ECO:0007669"/>
    <property type="project" value="InterPro"/>
</dbReference>
<gene>
    <name evidence="8" type="ORF">H0G86_002564</name>
</gene>
<keyword evidence="5 6" id="KW-0472">Membrane</keyword>
<dbReference type="PANTHER" id="PTHR43791">
    <property type="entry name" value="PERMEASE-RELATED"/>
    <property type="match status" value="1"/>
</dbReference>
<evidence type="ECO:0000256" key="5">
    <source>
        <dbReference type="ARBA" id="ARBA00023136"/>
    </source>
</evidence>
<dbReference type="InterPro" id="IPR011701">
    <property type="entry name" value="MFS"/>
</dbReference>
<dbReference type="EMBL" id="CP075864">
    <property type="protein sequence ID" value="QYS95268.1"/>
    <property type="molecule type" value="Genomic_DNA"/>
</dbReference>
<feature type="transmembrane region" description="Helical" evidence="6">
    <location>
        <begin position="503"/>
        <end position="524"/>
    </location>
</feature>